<gene>
    <name evidence="7" type="ORF">Amme3_00051</name>
</gene>
<dbReference type="EMBL" id="PP496413">
    <property type="protein sequence ID" value="WYV99047.1"/>
    <property type="molecule type" value="Genomic_DNA"/>
</dbReference>
<evidence type="ECO:0000256" key="4">
    <source>
        <dbReference type="ARBA" id="ARBA00022932"/>
    </source>
</evidence>
<dbReference type="GO" id="GO:0039693">
    <property type="term" value="P:viral DNA genome replication"/>
    <property type="evidence" value="ECO:0007669"/>
    <property type="project" value="UniProtKB-KW"/>
</dbReference>
<dbReference type="PROSITE" id="PS00447">
    <property type="entry name" value="DNA_POLYMERASE_A"/>
    <property type="match status" value="1"/>
</dbReference>
<accession>A0AAX4MWG3</accession>
<evidence type="ECO:0000256" key="1">
    <source>
        <dbReference type="ARBA" id="ARBA00012417"/>
    </source>
</evidence>
<keyword evidence="3" id="KW-0548">Nucleotidyltransferase</keyword>
<organism evidence="7 8">
    <name type="scientific">Pseudomonas phage vB_PpuM-Amme-3</name>
    <dbReference type="NCBI Taxonomy" id="3132617"/>
    <lineage>
        <taxon>Viruses</taxon>
        <taxon>Duplodnaviria</taxon>
        <taxon>Heunggongvirae</taxon>
        <taxon>Uroviricota</taxon>
        <taxon>Caudoviricetes</taxon>
        <taxon>Vandenendeviridae</taxon>
        <taxon>Gorskivirinae</taxon>
        <taxon>Tartuvirus</taxon>
        <taxon>Tartuvirus amme3</taxon>
    </lineage>
</organism>
<keyword evidence="4" id="KW-0239">DNA-directed DNA polymerase</keyword>
<dbReference type="SMART" id="SM00482">
    <property type="entry name" value="POLAc"/>
    <property type="match status" value="1"/>
</dbReference>
<keyword evidence="5" id="KW-0235">DNA replication</keyword>
<dbReference type="Gene3D" id="1.10.150.20">
    <property type="entry name" value="5' to 3' exonuclease, C-terminal subdomain"/>
    <property type="match status" value="1"/>
</dbReference>
<dbReference type="InterPro" id="IPR036397">
    <property type="entry name" value="RNaseH_sf"/>
</dbReference>
<name>A0AAX4MWG3_9CAUD</name>
<keyword evidence="8" id="KW-1185">Reference proteome</keyword>
<sequence>MKPITNWRKASVCDLEANGLLHDVTEMHVMSYKMHSPKLEGAFIEATIRRDRLDKAGRNYKQQVVAFFKYHIDNSIPVVMHNGIGYDAPAIEKLLGPELKEAGVDLSKLMVIDTLAISWYLSPERNMHGLDSFFADYGIAKPAIEHWEQQEDETLEEFLDKMQHRCSEDVKINWALWDDHMSRLNDIYTIAQDAIDHGVEDKKGNWLNVGGTRQSPDEWIPIDDMIGRSVNKAVDSILTFLMFKMDCARLQEKTRWQADVEHIKQAHDKLEGIVEAAKAKLESVMPKVPKYVKKTQPKADPFKKNGDRNSHWVKWDAVMQELATGAKDPETGAVKVFINPEDGLCPETGHQFYRVWNKNEEPNSGSPIQVKDFLFSMGWVPQTFKYEKDEEAFNAWVASKPKGRNAKNQKAWADWKEARPKEREIPQITRAGDDGKELCPSLEDLAEEVPEIKVYADFTVAKNRLSTLKGFLEALEDGEWLKARIGGFTNTLRVKHRELVNLPGTDKAYGYDIRGGLISGLRKVLVGSDMSSLEDRVKHHFMLPHDPEYVATMQADDFDPHILMALIAKMITQQEFDDFKAGKKSANAKAARKKGKTTNYASVYNAGAAKIAQAAGVPESEGIILHKAYWELNWSVKAIADEQVVIKDSRGGKWLVNPINGFCYALRKESDRFSTLAQGTGSFFFDMWVDNILTAMEAKWGVRRLSGSFHDECIICMGDTEENRVAIAAIIKEAVHKVNEDYGLRRKLDCETQFGQRYSDIH</sequence>
<dbReference type="Gene3D" id="3.30.420.10">
    <property type="entry name" value="Ribonuclease H-like superfamily/Ribonuclease H"/>
    <property type="match status" value="1"/>
</dbReference>
<evidence type="ECO:0000259" key="6">
    <source>
        <dbReference type="SMART" id="SM00482"/>
    </source>
</evidence>
<reference evidence="7 8" key="1">
    <citation type="submission" date="2024-03" db="EMBL/GenBank/DDBJ databases">
        <title>Isolation and characterization of a phage collection against Pseudomonas putida.</title>
        <authorList>
            <person name="Brauer A."/>
            <person name="Rosendahl S."/>
            <person name="Kangsep A."/>
            <person name="Rikberg R."/>
            <person name="Lewanczyk A.C."/>
            <person name="Horak R."/>
            <person name="Tamman H."/>
        </authorList>
    </citation>
    <scope>NUCLEOTIDE SEQUENCE [LARGE SCALE GENOMIC DNA]</scope>
</reference>
<feature type="domain" description="DNA-directed DNA polymerase family A palm" evidence="6">
    <location>
        <begin position="510"/>
        <end position="721"/>
    </location>
</feature>
<dbReference type="GO" id="GO:0003677">
    <property type="term" value="F:DNA binding"/>
    <property type="evidence" value="ECO:0007669"/>
    <property type="project" value="InterPro"/>
</dbReference>
<dbReference type="SUPFAM" id="SSF56672">
    <property type="entry name" value="DNA/RNA polymerases"/>
    <property type="match status" value="1"/>
</dbReference>
<evidence type="ECO:0000313" key="7">
    <source>
        <dbReference type="EMBL" id="WYV99047.1"/>
    </source>
</evidence>
<dbReference type="InterPro" id="IPR012337">
    <property type="entry name" value="RNaseH-like_sf"/>
</dbReference>
<evidence type="ECO:0000313" key="8">
    <source>
        <dbReference type="Proteomes" id="UP001438490"/>
    </source>
</evidence>
<dbReference type="GO" id="GO:0006260">
    <property type="term" value="P:DNA replication"/>
    <property type="evidence" value="ECO:0007669"/>
    <property type="project" value="InterPro"/>
</dbReference>
<dbReference type="Proteomes" id="UP001438490">
    <property type="component" value="Segment"/>
</dbReference>
<dbReference type="InterPro" id="IPR019760">
    <property type="entry name" value="DNA-dir_DNA_pol_A_CS"/>
</dbReference>
<dbReference type="EC" id="2.7.7.7" evidence="1"/>
<dbReference type="Pfam" id="PF00476">
    <property type="entry name" value="DNA_pol_A"/>
    <property type="match status" value="1"/>
</dbReference>
<protein>
    <recommendedName>
        <fullName evidence="1">DNA-directed DNA polymerase</fullName>
        <ecNumber evidence="1">2.7.7.7</ecNumber>
    </recommendedName>
</protein>
<keyword evidence="2" id="KW-0808">Transferase</keyword>
<evidence type="ECO:0000256" key="3">
    <source>
        <dbReference type="ARBA" id="ARBA00022695"/>
    </source>
</evidence>
<keyword evidence="5" id="KW-1194">Viral DNA replication</keyword>
<dbReference type="SUPFAM" id="SSF53098">
    <property type="entry name" value="Ribonuclease H-like"/>
    <property type="match status" value="1"/>
</dbReference>
<dbReference type="InterPro" id="IPR001098">
    <property type="entry name" value="DNA-dir_DNA_pol_A_palm_dom"/>
</dbReference>
<dbReference type="InterPro" id="IPR043502">
    <property type="entry name" value="DNA/RNA_pol_sf"/>
</dbReference>
<evidence type="ECO:0000256" key="2">
    <source>
        <dbReference type="ARBA" id="ARBA00022679"/>
    </source>
</evidence>
<proteinExistence type="predicted"/>
<dbReference type="Gene3D" id="3.30.70.370">
    <property type="match status" value="1"/>
</dbReference>
<evidence type="ECO:0000256" key="5">
    <source>
        <dbReference type="ARBA" id="ARBA00023109"/>
    </source>
</evidence>
<dbReference type="GO" id="GO:0003887">
    <property type="term" value="F:DNA-directed DNA polymerase activity"/>
    <property type="evidence" value="ECO:0007669"/>
    <property type="project" value="UniProtKB-KW"/>
</dbReference>